<comment type="caution">
    <text evidence="1">The sequence shown here is derived from an EMBL/GenBank/DDBJ whole genome shotgun (WGS) entry which is preliminary data.</text>
</comment>
<evidence type="ECO:0008006" key="3">
    <source>
        <dbReference type="Google" id="ProtNLM"/>
    </source>
</evidence>
<dbReference type="Proteomes" id="UP001362999">
    <property type="component" value="Unassembled WGS sequence"/>
</dbReference>
<dbReference type="SUPFAM" id="SSF52047">
    <property type="entry name" value="RNI-like"/>
    <property type="match status" value="1"/>
</dbReference>
<name>A0AAW0A901_9AGAR</name>
<dbReference type="Gene3D" id="3.80.10.10">
    <property type="entry name" value="Ribonuclease Inhibitor"/>
    <property type="match status" value="1"/>
</dbReference>
<evidence type="ECO:0000313" key="1">
    <source>
        <dbReference type="EMBL" id="KAK7002362.1"/>
    </source>
</evidence>
<accession>A0AAW0A901</accession>
<dbReference type="AlphaFoldDB" id="A0AAW0A901"/>
<evidence type="ECO:0000313" key="2">
    <source>
        <dbReference type="Proteomes" id="UP001362999"/>
    </source>
</evidence>
<protein>
    <recommendedName>
        <fullName evidence="3">F-box domain-containing protein</fullName>
    </recommendedName>
</protein>
<sequence>MHRCWDIAELVEYIFTQLNPHTSHGYELQSVNRPQAIALYHLAQTCRRLCDPALDVLWRTTQGVVLLLKCLPINLWEIRDGRFEILSPLNIDHWQRFLGNSRRVKAFSACDGTVVVGQSAIESMMSLSPGTVLPNVRGLSCHASSVLFPYLAHILGSRVATTAIFLDGPGYRISMLHSFSSYFRSLECVHVSGTTEIAPGFIPSFVSQLPPQLRLLSIQGLTPATYRHIATCPNLAYLDVFDLIAMPFPGPYPEGLDTAFPALDELLLTASNTLFPANFISVLKNARLKKLSIGTSVNSTTSSSFLLLSAICAACVPATLTKLAIILVEDDEIILADQPLYVMSFDFVGPLLVYLNLRHVALSCPLGFELDDNLVEIMARAWPQLEFLRIQGAGLVISESYPTLASLLSLCHHCPHLRTLYLAVDPTIIPTGEKHDPTPTLTFWDPCDSPLQFPDRVAEFLYTVFPMLSISSPREDWAQVNELLVERKAAWVLCRMLVTGERGDDGSYTVS</sequence>
<keyword evidence="2" id="KW-1185">Reference proteome</keyword>
<dbReference type="InterPro" id="IPR032675">
    <property type="entry name" value="LRR_dom_sf"/>
</dbReference>
<reference evidence="1 2" key="1">
    <citation type="journal article" date="2024" name="J Genomics">
        <title>Draft genome sequencing and assembly of Favolaschia claudopus CIRM-BRFM 2984 isolated from oak limbs.</title>
        <authorList>
            <person name="Navarro D."/>
            <person name="Drula E."/>
            <person name="Chaduli D."/>
            <person name="Cazenave R."/>
            <person name="Ahrendt S."/>
            <person name="Wang J."/>
            <person name="Lipzen A."/>
            <person name="Daum C."/>
            <person name="Barry K."/>
            <person name="Grigoriev I.V."/>
            <person name="Favel A."/>
            <person name="Rosso M.N."/>
            <person name="Martin F."/>
        </authorList>
    </citation>
    <scope>NUCLEOTIDE SEQUENCE [LARGE SCALE GENOMIC DNA]</scope>
    <source>
        <strain evidence="1 2">CIRM-BRFM 2984</strain>
    </source>
</reference>
<dbReference type="EMBL" id="JAWWNJ010000079">
    <property type="protein sequence ID" value="KAK7002362.1"/>
    <property type="molecule type" value="Genomic_DNA"/>
</dbReference>
<proteinExistence type="predicted"/>
<gene>
    <name evidence="1" type="ORF">R3P38DRAFT_3042573</name>
</gene>
<organism evidence="1 2">
    <name type="scientific">Favolaschia claudopus</name>
    <dbReference type="NCBI Taxonomy" id="2862362"/>
    <lineage>
        <taxon>Eukaryota</taxon>
        <taxon>Fungi</taxon>
        <taxon>Dikarya</taxon>
        <taxon>Basidiomycota</taxon>
        <taxon>Agaricomycotina</taxon>
        <taxon>Agaricomycetes</taxon>
        <taxon>Agaricomycetidae</taxon>
        <taxon>Agaricales</taxon>
        <taxon>Marasmiineae</taxon>
        <taxon>Mycenaceae</taxon>
        <taxon>Favolaschia</taxon>
    </lineage>
</organism>